<protein>
    <submittedName>
        <fullName evidence="1">Uncharacterized protein</fullName>
    </submittedName>
</protein>
<accession>A0ACB0XRZ2</accession>
<proteinExistence type="predicted"/>
<gene>
    <name evidence="1" type="ORF">MENTE1834_LOCUS2780</name>
</gene>
<organism evidence="1 2">
    <name type="scientific">Meloidogyne enterolobii</name>
    <name type="common">Root-knot nematode worm</name>
    <name type="synonym">Meloidogyne mayaguensis</name>
    <dbReference type="NCBI Taxonomy" id="390850"/>
    <lineage>
        <taxon>Eukaryota</taxon>
        <taxon>Metazoa</taxon>
        <taxon>Ecdysozoa</taxon>
        <taxon>Nematoda</taxon>
        <taxon>Chromadorea</taxon>
        <taxon>Rhabditida</taxon>
        <taxon>Tylenchina</taxon>
        <taxon>Tylenchomorpha</taxon>
        <taxon>Tylenchoidea</taxon>
        <taxon>Meloidogynidae</taxon>
        <taxon>Meloidogyninae</taxon>
        <taxon>Meloidogyne</taxon>
    </lineage>
</organism>
<dbReference type="Proteomes" id="UP001497535">
    <property type="component" value="Unassembled WGS sequence"/>
</dbReference>
<reference evidence="1" key="1">
    <citation type="submission" date="2023-11" db="EMBL/GenBank/DDBJ databases">
        <authorList>
            <person name="Poullet M."/>
        </authorList>
    </citation>
    <scope>NUCLEOTIDE SEQUENCE</scope>
    <source>
        <strain evidence="1">E1834</strain>
    </source>
</reference>
<sequence>MNFILFLQFILLKILIFDFVNCVKENGKNIPKKRHDTKIHKVRGKGTIYKDKRESYMVRNKIIGDLN</sequence>
<evidence type="ECO:0000313" key="1">
    <source>
        <dbReference type="EMBL" id="CAK5014670.1"/>
    </source>
</evidence>
<comment type="caution">
    <text evidence="1">The sequence shown here is derived from an EMBL/GenBank/DDBJ whole genome shotgun (WGS) entry which is preliminary data.</text>
</comment>
<evidence type="ECO:0000313" key="2">
    <source>
        <dbReference type="Proteomes" id="UP001497535"/>
    </source>
</evidence>
<dbReference type="EMBL" id="CAVMJV010000002">
    <property type="protein sequence ID" value="CAK5014670.1"/>
    <property type="molecule type" value="Genomic_DNA"/>
</dbReference>
<name>A0ACB0XRZ2_MELEN</name>
<keyword evidence="2" id="KW-1185">Reference proteome</keyword>